<evidence type="ECO:0000313" key="5">
    <source>
        <dbReference type="Proteomes" id="UP001207228"/>
    </source>
</evidence>
<evidence type="ECO:0000256" key="1">
    <source>
        <dbReference type="ARBA" id="ARBA00022679"/>
    </source>
</evidence>
<feature type="domain" description="Glycosyltransferase subfamily 4-like N-terminal" evidence="3">
    <location>
        <begin position="77"/>
        <end position="166"/>
    </location>
</feature>
<proteinExistence type="predicted"/>
<name>A0ABT3RJK0_9BACT</name>
<feature type="domain" description="Glycosyl transferase family 1" evidence="2">
    <location>
        <begin position="177"/>
        <end position="331"/>
    </location>
</feature>
<dbReference type="InterPro" id="IPR001296">
    <property type="entry name" value="Glyco_trans_1"/>
</dbReference>
<sequence length="354" mass="39462">MNKIFINARFLTQEVTGVQRFAIEISKQLKQIAPAGQICFVSPPNILHKGLSSELEAIVVGKHTGHLWEQLDLMQFLRSQGNPVLINLANSAPILYGNNVVTIHDLAVFHNPKWFSLPYRTYYRFLTPRIIESSRLVFTVSKAVKGEILSKFDLPKRKVQVIYNAVSGSFKRSDFQRPATKAKYVLTVSSLDPRKNLRNLILGFTQAEVTDHDLYIIGGKSAAYASTDLERIIQNDNRIKLLGRVSDEDLPGLYSNAKLFAYLSFYEGFGLPNIEAMAMGTPVLTSDIAAAKEVCGGAAFYTNPNNINDIATTISNLLKAPALLEEYSNKGLSKCREYSWTNSATKLYDAITKL</sequence>
<dbReference type="Gene3D" id="3.40.50.2000">
    <property type="entry name" value="Glycogen Phosphorylase B"/>
    <property type="match status" value="2"/>
</dbReference>
<dbReference type="SUPFAM" id="SSF53756">
    <property type="entry name" value="UDP-Glycosyltransferase/glycogen phosphorylase"/>
    <property type="match status" value="1"/>
</dbReference>
<keyword evidence="5" id="KW-1185">Reference proteome</keyword>
<dbReference type="Pfam" id="PF13439">
    <property type="entry name" value="Glyco_transf_4"/>
    <property type="match status" value="1"/>
</dbReference>
<gene>
    <name evidence="4" type="ORF">OO017_16435</name>
</gene>
<dbReference type="RefSeq" id="WP_266053786.1">
    <property type="nucleotide sequence ID" value="NZ_JAPFQO010000011.1"/>
</dbReference>
<dbReference type="Proteomes" id="UP001207228">
    <property type="component" value="Unassembled WGS sequence"/>
</dbReference>
<reference evidence="4 5" key="1">
    <citation type="submission" date="2022-11" db="EMBL/GenBank/DDBJ databases">
        <title>The characterization of three novel Bacteroidetes species and genomic analysis of their roles in tidal elemental geochemical cycles.</title>
        <authorList>
            <person name="Ma K.-J."/>
        </authorList>
    </citation>
    <scope>NUCLEOTIDE SEQUENCE [LARGE SCALE GENOMIC DNA]</scope>
    <source>
        <strain evidence="4 5">M82</strain>
    </source>
</reference>
<evidence type="ECO:0000259" key="2">
    <source>
        <dbReference type="Pfam" id="PF00534"/>
    </source>
</evidence>
<dbReference type="EMBL" id="JAPFQO010000011">
    <property type="protein sequence ID" value="MCX2741549.1"/>
    <property type="molecule type" value="Genomic_DNA"/>
</dbReference>
<organism evidence="4 5">
    <name type="scientific">Pontibacter anaerobius</name>
    <dbReference type="NCBI Taxonomy" id="2993940"/>
    <lineage>
        <taxon>Bacteria</taxon>
        <taxon>Pseudomonadati</taxon>
        <taxon>Bacteroidota</taxon>
        <taxon>Cytophagia</taxon>
        <taxon>Cytophagales</taxon>
        <taxon>Hymenobacteraceae</taxon>
        <taxon>Pontibacter</taxon>
    </lineage>
</organism>
<comment type="caution">
    <text evidence="4">The sequence shown here is derived from an EMBL/GenBank/DDBJ whole genome shotgun (WGS) entry which is preliminary data.</text>
</comment>
<dbReference type="InterPro" id="IPR028098">
    <property type="entry name" value="Glyco_trans_4-like_N"/>
</dbReference>
<evidence type="ECO:0000259" key="3">
    <source>
        <dbReference type="Pfam" id="PF13439"/>
    </source>
</evidence>
<dbReference type="Pfam" id="PF00534">
    <property type="entry name" value="Glycos_transf_1"/>
    <property type="match status" value="1"/>
</dbReference>
<accession>A0ABT3RJK0</accession>
<protein>
    <submittedName>
        <fullName evidence="4">Glycosyltransferase family 1 protein</fullName>
    </submittedName>
</protein>
<dbReference type="PANTHER" id="PTHR46401:SF2">
    <property type="entry name" value="GLYCOSYLTRANSFERASE WBBK-RELATED"/>
    <property type="match status" value="1"/>
</dbReference>
<evidence type="ECO:0000313" key="4">
    <source>
        <dbReference type="EMBL" id="MCX2741549.1"/>
    </source>
</evidence>
<keyword evidence="1" id="KW-0808">Transferase</keyword>
<dbReference type="PANTHER" id="PTHR46401">
    <property type="entry name" value="GLYCOSYLTRANSFERASE WBBK-RELATED"/>
    <property type="match status" value="1"/>
</dbReference>
<dbReference type="CDD" id="cd03809">
    <property type="entry name" value="GT4_MtfB-like"/>
    <property type="match status" value="1"/>
</dbReference>